<keyword evidence="4" id="KW-1185">Reference proteome</keyword>
<feature type="region of interest" description="Disordered" evidence="1">
    <location>
        <begin position="165"/>
        <end position="186"/>
    </location>
</feature>
<evidence type="ECO:0000313" key="4">
    <source>
        <dbReference type="Proteomes" id="UP001589748"/>
    </source>
</evidence>
<dbReference type="Proteomes" id="UP001589748">
    <property type="component" value="Unassembled WGS sequence"/>
</dbReference>
<reference evidence="3 4" key="1">
    <citation type="submission" date="2024-09" db="EMBL/GenBank/DDBJ databases">
        <authorList>
            <person name="Sun Q."/>
            <person name="Mori K."/>
        </authorList>
    </citation>
    <scope>NUCLEOTIDE SEQUENCE [LARGE SCALE GENOMIC DNA]</scope>
    <source>
        <strain evidence="3 4">TISTR 1856</strain>
    </source>
</reference>
<dbReference type="Pfam" id="PF13223">
    <property type="entry name" value="DUF4031"/>
    <property type="match status" value="1"/>
</dbReference>
<feature type="compositionally biased region" description="Basic and acidic residues" evidence="1">
    <location>
        <begin position="176"/>
        <end position="185"/>
    </location>
</feature>
<evidence type="ECO:0000256" key="1">
    <source>
        <dbReference type="SAM" id="MobiDB-lite"/>
    </source>
</evidence>
<dbReference type="RefSeq" id="WP_380136894.1">
    <property type="nucleotide sequence ID" value="NZ_JBHLUI010000008.1"/>
</dbReference>
<gene>
    <name evidence="3" type="ORF">ACFFVI_16020</name>
</gene>
<organism evidence="3 4">
    <name type="scientific">Kineococcus gynurae</name>
    <dbReference type="NCBI Taxonomy" id="452979"/>
    <lineage>
        <taxon>Bacteria</taxon>
        <taxon>Bacillati</taxon>
        <taxon>Actinomycetota</taxon>
        <taxon>Actinomycetes</taxon>
        <taxon>Kineosporiales</taxon>
        <taxon>Kineosporiaceae</taxon>
        <taxon>Kineococcus</taxon>
    </lineage>
</organism>
<dbReference type="InterPro" id="IPR025109">
    <property type="entry name" value="DUF4031"/>
</dbReference>
<protein>
    <submittedName>
        <fullName evidence="3">DUF4031 domain-containing protein</fullName>
    </submittedName>
</protein>
<comment type="caution">
    <text evidence="3">The sequence shown here is derived from an EMBL/GenBank/DDBJ whole genome shotgun (WGS) entry which is preliminary data.</text>
</comment>
<evidence type="ECO:0000313" key="3">
    <source>
        <dbReference type="EMBL" id="MFB9378474.1"/>
    </source>
</evidence>
<sequence>MTVYVDRAEHPAHGRWWAHLVSDHSLAELHDFAARLEVPRRAFEGDHYDVPAELLPQAVALGAHPVDTRRVLRVLRESGLRTPKRRGEKVLASSEGPDRRTDLVRCARVPESVVGHVVLHAAGARRVAQAPDQAGARVLGFRRHWVRAEGARRVEHEVVWTLLPPGAGTGTGTRTGDADGAHQDPEVWWAPLVEP</sequence>
<accession>A0ABV5LWP7</accession>
<feature type="domain" description="DUF4031" evidence="2">
    <location>
        <begin position="3"/>
        <end position="77"/>
    </location>
</feature>
<evidence type="ECO:0000259" key="2">
    <source>
        <dbReference type="Pfam" id="PF13223"/>
    </source>
</evidence>
<proteinExistence type="predicted"/>
<dbReference type="EMBL" id="JBHMDM010000007">
    <property type="protein sequence ID" value="MFB9378474.1"/>
    <property type="molecule type" value="Genomic_DNA"/>
</dbReference>
<name>A0ABV5LWP7_9ACTN</name>